<evidence type="ECO:0000313" key="1">
    <source>
        <dbReference type="EMBL" id="CAA9539851.1"/>
    </source>
</evidence>
<organism evidence="1">
    <name type="scientific">uncultured Thermomicrobiales bacterium</name>
    <dbReference type="NCBI Taxonomy" id="1645740"/>
    <lineage>
        <taxon>Bacteria</taxon>
        <taxon>Pseudomonadati</taxon>
        <taxon>Thermomicrobiota</taxon>
        <taxon>Thermomicrobia</taxon>
        <taxon>Thermomicrobiales</taxon>
        <taxon>environmental samples</taxon>
    </lineage>
</organism>
<proteinExistence type="predicted"/>
<sequence length="61" mass="6889">MLPEVGAANYLIVFWAEEMGDDLRDRTEELEAGLGNDVGIRPLRFDAHRIASRSPGDLERF</sequence>
<dbReference type="EMBL" id="CADCWF010000036">
    <property type="protein sequence ID" value="CAA9539851.1"/>
    <property type="molecule type" value="Genomic_DNA"/>
</dbReference>
<reference evidence="1" key="1">
    <citation type="submission" date="2020-02" db="EMBL/GenBank/DDBJ databases">
        <authorList>
            <person name="Meier V. D."/>
        </authorList>
    </citation>
    <scope>NUCLEOTIDE SEQUENCE</scope>
    <source>
        <strain evidence="1">AVDCRST_MAG59</strain>
    </source>
</reference>
<accession>A0A6J4U428</accession>
<gene>
    <name evidence="1" type="ORF">AVDCRST_MAG59-740</name>
</gene>
<name>A0A6J4U428_9BACT</name>
<dbReference type="AlphaFoldDB" id="A0A6J4U428"/>
<protein>
    <submittedName>
        <fullName evidence="1">Uncharacterized protein</fullName>
    </submittedName>
</protein>